<dbReference type="EMBL" id="JAFLHG010000006">
    <property type="protein sequence ID" value="MBT8798038.1"/>
    <property type="molecule type" value="Genomic_DNA"/>
</dbReference>
<dbReference type="PROSITE" id="PS51257">
    <property type="entry name" value="PROKAR_LIPOPROTEIN"/>
    <property type="match status" value="1"/>
</dbReference>
<name>A0ABS5XU20_9MICO</name>
<evidence type="ECO:0000313" key="3">
    <source>
        <dbReference type="Proteomes" id="UP000740605"/>
    </source>
</evidence>
<keyword evidence="1" id="KW-0732">Signal</keyword>
<proteinExistence type="predicted"/>
<evidence type="ECO:0008006" key="4">
    <source>
        <dbReference type="Google" id="ProtNLM"/>
    </source>
</evidence>
<gene>
    <name evidence="2" type="ORF">J0P97_08135</name>
</gene>
<keyword evidence="3" id="KW-1185">Reference proteome</keyword>
<feature type="signal peptide" evidence="1">
    <location>
        <begin position="1"/>
        <end position="21"/>
    </location>
</feature>
<dbReference type="Proteomes" id="UP000740605">
    <property type="component" value="Unassembled WGS sequence"/>
</dbReference>
<feature type="chain" id="PRO_5045403474" description="Lipoprotein" evidence="1">
    <location>
        <begin position="22"/>
        <end position="132"/>
    </location>
</feature>
<organism evidence="2 3">
    <name type="scientific">Microbacterium flavum</name>
    <dbReference type="NCBI Taxonomy" id="415216"/>
    <lineage>
        <taxon>Bacteria</taxon>
        <taxon>Bacillati</taxon>
        <taxon>Actinomycetota</taxon>
        <taxon>Actinomycetes</taxon>
        <taxon>Micrococcales</taxon>
        <taxon>Microbacteriaceae</taxon>
        <taxon>Microbacterium</taxon>
    </lineage>
</organism>
<evidence type="ECO:0000313" key="2">
    <source>
        <dbReference type="EMBL" id="MBT8798038.1"/>
    </source>
</evidence>
<evidence type="ECO:0000256" key="1">
    <source>
        <dbReference type="SAM" id="SignalP"/>
    </source>
</evidence>
<accession>A0ABS5XU20</accession>
<dbReference type="RefSeq" id="WP_215487272.1">
    <property type="nucleotide sequence ID" value="NZ_BAAAPJ010000002.1"/>
</dbReference>
<sequence>MRHPGRLVVILALALGCTSCATPQVSYPEFSREQTAADLPQALAESGDGSVDLATVRHVGDVDGYDVYLARGREAENTICVAIVKDGEWESTGCGGNGVTVTTRSGAKVEAGGIRTGEDEENALSDSVRVVG</sequence>
<comment type="caution">
    <text evidence="2">The sequence shown here is derived from an EMBL/GenBank/DDBJ whole genome shotgun (WGS) entry which is preliminary data.</text>
</comment>
<reference evidence="2 3" key="1">
    <citation type="submission" date="2021-03" db="EMBL/GenBank/DDBJ databases">
        <title>Microbacterium pauli sp. nov., isolated from microfiltered milk.</title>
        <authorList>
            <person name="Bellassi P."/>
            <person name="Fontana A."/>
            <person name="Callegari M.L."/>
            <person name="Lorenzo M."/>
            <person name="Cappa F."/>
        </authorList>
    </citation>
    <scope>NUCLEOTIDE SEQUENCE [LARGE SCALE GENOMIC DNA]</scope>
    <source>
        <strain evidence="2 3">DSM 18909</strain>
    </source>
</reference>
<protein>
    <recommendedName>
        <fullName evidence="4">Lipoprotein</fullName>
    </recommendedName>
</protein>